<protein>
    <submittedName>
        <fullName evidence="1">Uncharacterized protein</fullName>
    </submittedName>
</protein>
<gene>
    <name evidence="1" type="ORF">MCBB_0386</name>
</gene>
<evidence type="ECO:0000313" key="2">
    <source>
        <dbReference type="Proteomes" id="UP000094707"/>
    </source>
</evidence>
<dbReference type="STRING" id="118062.MCBB_0386"/>
<dbReference type="KEGG" id="mcub:MCBB_0386"/>
<keyword evidence="2" id="KW-1185">Reference proteome</keyword>
<evidence type="ECO:0000313" key="1">
    <source>
        <dbReference type="EMBL" id="SCG84966.1"/>
    </source>
</evidence>
<organism evidence="1 2">
    <name type="scientific">Methanobacterium congolense</name>
    <dbReference type="NCBI Taxonomy" id="118062"/>
    <lineage>
        <taxon>Archaea</taxon>
        <taxon>Methanobacteriati</taxon>
        <taxon>Methanobacteriota</taxon>
        <taxon>Methanomada group</taxon>
        <taxon>Methanobacteria</taxon>
        <taxon>Methanobacteriales</taxon>
        <taxon>Methanobacteriaceae</taxon>
        <taxon>Methanobacterium</taxon>
    </lineage>
</organism>
<dbReference type="PATRIC" id="fig|129848.4.peg.389"/>
<sequence length="165" mass="18163">MSIMSVRERRRIELNSNEILFLMGSSGELGVVKISRDMQIFIGTPESEEIVLFMEPGDLIAVSAFEKGKKAEKGIKSMIFLLKEFGSPIIVLPKGHPTSKRLPLVVACGDHVRLDCNVQAGTHPEQDILCACNDLSGVKITGVDEGVEVEGDFTRFTFKVEDNSH</sequence>
<dbReference type="AlphaFoldDB" id="A0A1D3L093"/>
<dbReference type="EMBL" id="LT607756">
    <property type="protein sequence ID" value="SCG84966.1"/>
    <property type="molecule type" value="Genomic_DNA"/>
</dbReference>
<dbReference type="Proteomes" id="UP000094707">
    <property type="component" value="Chromosome I"/>
</dbReference>
<name>A0A1D3L093_9EURY</name>
<reference evidence="1 2" key="1">
    <citation type="submission" date="2016-08" db="EMBL/GenBank/DDBJ databases">
        <authorList>
            <person name="Seilhamer J.J."/>
        </authorList>
    </citation>
    <scope>NUCLEOTIDE SEQUENCE [LARGE SCALE GENOMIC DNA]</scope>
    <source>
        <strain evidence="1">Buetzberg</strain>
    </source>
</reference>
<accession>A0A1D3L093</accession>
<proteinExistence type="predicted"/>